<accession>A0A914ZRE4</accession>
<dbReference type="SUPFAM" id="SSF48726">
    <property type="entry name" value="Immunoglobulin"/>
    <property type="match status" value="1"/>
</dbReference>
<dbReference type="Gene3D" id="2.60.40.10">
    <property type="entry name" value="Immunoglobulins"/>
    <property type="match status" value="1"/>
</dbReference>
<dbReference type="InterPro" id="IPR036179">
    <property type="entry name" value="Ig-like_dom_sf"/>
</dbReference>
<feature type="chain" id="PRO_5037019187" evidence="1">
    <location>
        <begin position="18"/>
        <end position="182"/>
    </location>
</feature>
<feature type="signal peptide" evidence="1">
    <location>
        <begin position="1"/>
        <end position="17"/>
    </location>
</feature>
<protein>
    <submittedName>
        <fullName evidence="4">Ig-like domain-containing protein</fullName>
    </submittedName>
</protein>
<evidence type="ECO:0000259" key="2">
    <source>
        <dbReference type="PROSITE" id="PS50835"/>
    </source>
</evidence>
<keyword evidence="1" id="KW-0732">Signal</keyword>
<dbReference type="PROSITE" id="PS50835">
    <property type="entry name" value="IG_LIKE"/>
    <property type="match status" value="1"/>
</dbReference>
<dbReference type="Proteomes" id="UP000887569">
    <property type="component" value="Unplaced"/>
</dbReference>
<evidence type="ECO:0000256" key="1">
    <source>
        <dbReference type="SAM" id="SignalP"/>
    </source>
</evidence>
<dbReference type="InterPro" id="IPR007110">
    <property type="entry name" value="Ig-like_dom"/>
</dbReference>
<dbReference type="WBParaSite" id="PgB10_g093_t01">
    <property type="protein sequence ID" value="PgB10_g093_t01"/>
    <property type="gene ID" value="PgB10_g093"/>
</dbReference>
<sequence length="182" mass="21026">TISILLLLIVRLSSVLTDVVFDPEPYAVFTNTVKLIKTSNEKYYVPLGRNYVFRCHAMYWIAGEKLSPVEEENPFMWTYVNPQREDSHRSDSGKALYLFAVQYMHEGHYDCHIADVDGNEFVSRITLIVQECGIWTGEEDFDERRNPCQYGACVTEPYPEVPFLHLVKCKCVTQYTGEFCDG</sequence>
<dbReference type="InterPro" id="IPR000742">
    <property type="entry name" value="EGF"/>
</dbReference>
<name>A0A914ZRE4_PARUN</name>
<organism evidence="3 4">
    <name type="scientific">Parascaris univalens</name>
    <name type="common">Nematode worm</name>
    <dbReference type="NCBI Taxonomy" id="6257"/>
    <lineage>
        <taxon>Eukaryota</taxon>
        <taxon>Metazoa</taxon>
        <taxon>Ecdysozoa</taxon>
        <taxon>Nematoda</taxon>
        <taxon>Chromadorea</taxon>
        <taxon>Rhabditida</taxon>
        <taxon>Spirurina</taxon>
        <taxon>Ascaridomorpha</taxon>
        <taxon>Ascaridoidea</taxon>
        <taxon>Ascarididae</taxon>
        <taxon>Parascaris</taxon>
    </lineage>
</organism>
<evidence type="ECO:0000313" key="3">
    <source>
        <dbReference type="Proteomes" id="UP000887569"/>
    </source>
</evidence>
<reference evidence="4" key="1">
    <citation type="submission" date="2022-11" db="UniProtKB">
        <authorList>
            <consortium name="WormBaseParasite"/>
        </authorList>
    </citation>
    <scope>IDENTIFICATION</scope>
</reference>
<feature type="domain" description="Ig-like" evidence="2">
    <location>
        <begin position="25"/>
        <end position="123"/>
    </location>
</feature>
<keyword evidence="3" id="KW-1185">Reference proteome</keyword>
<evidence type="ECO:0000313" key="4">
    <source>
        <dbReference type="WBParaSite" id="PgB10_g093_t01"/>
    </source>
</evidence>
<dbReference type="InterPro" id="IPR013783">
    <property type="entry name" value="Ig-like_fold"/>
</dbReference>
<dbReference type="PROSITE" id="PS00022">
    <property type="entry name" value="EGF_1"/>
    <property type="match status" value="1"/>
</dbReference>
<proteinExistence type="predicted"/>
<dbReference type="AlphaFoldDB" id="A0A914ZRE4"/>